<dbReference type="EMBL" id="JBHSXN010000001">
    <property type="protein sequence ID" value="MFC6951560.1"/>
    <property type="molecule type" value="Genomic_DNA"/>
</dbReference>
<keyword evidence="3" id="KW-0663">Pyridoxal phosphate</keyword>
<evidence type="ECO:0000313" key="7">
    <source>
        <dbReference type="Proteomes" id="UP001596395"/>
    </source>
</evidence>
<comment type="cofactor">
    <cofactor evidence="1">
        <name>pyridoxal 5'-phosphate</name>
        <dbReference type="ChEBI" id="CHEBI:597326"/>
    </cofactor>
</comment>
<proteinExistence type="inferred from homology"/>
<evidence type="ECO:0000256" key="2">
    <source>
        <dbReference type="ARBA" id="ARBA00009320"/>
    </source>
</evidence>
<evidence type="ECO:0000256" key="5">
    <source>
        <dbReference type="SAM" id="MobiDB-lite"/>
    </source>
</evidence>
<sequence length="318" mass="34019">MQYHVDGELVDRSEASVSVDDRGFQYGDGVFETMRAYGGTLFALDAHLDRLERSCDALGLDHGLDRRDLATRVHETLAANDLRDAYAKLSITRGSQPGTVTPHPDVDPTVVVYVKPLPRGGLEGDDVWDEPATLQTVPTRKPPRSALPPGAKTHNYLNSILAREELVAGADEALLRDQAGNVAEGAASNVFWVDDDGLHTPAADLDLLPGITRAYVLDLAREQAGVPVHTGEYAPEAVRSADECFLTNSTWELRPVATVDGIDVGGGPVTDLLSRLFDRLVETRHYGGIDADASGGDPPADVGEAGRDAVESSDAEDT</sequence>
<dbReference type="FunFam" id="3.20.10.10:FF:000002">
    <property type="entry name" value="D-alanine aminotransferase"/>
    <property type="match status" value="1"/>
</dbReference>
<dbReference type="PANTHER" id="PTHR42743:SF11">
    <property type="entry name" value="AMINODEOXYCHORISMATE LYASE"/>
    <property type="match status" value="1"/>
</dbReference>
<dbReference type="InterPro" id="IPR043132">
    <property type="entry name" value="BCAT-like_C"/>
</dbReference>
<accession>A0ABD5VBL5</accession>
<gene>
    <name evidence="6" type="ORF">ACFQGB_01670</name>
</gene>
<keyword evidence="6" id="KW-0808">Transferase</keyword>
<dbReference type="GO" id="GO:0046394">
    <property type="term" value="P:carboxylic acid biosynthetic process"/>
    <property type="evidence" value="ECO:0007669"/>
    <property type="project" value="UniProtKB-ARBA"/>
</dbReference>
<reference evidence="6 7" key="1">
    <citation type="journal article" date="2019" name="Int. J. Syst. Evol. Microbiol.">
        <title>The Global Catalogue of Microorganisms (GCM) 10K type strain sequencing project: providing services to taxonomists for standard genome sequencing and annotation.</title>
        <authorList>
            <consortium name="The Broad Institute Genomics Platform"/>
            <consortium name="The Broad Institute Genome Sequencing Center for Infectious Disease"/>
            <person name="Wu L."/>
            <person name="Ma J."/>
        </authorList>
    </citation>
    <scope>NUCLEOTIDE SEQUENCE [LARGE SCALE GENOMIC DNA]</scope>
    <source>
        <strain evidence="6 7">GX26</strain>
    </source>
</reference>
<dbReference type="Pfam" id="PF01063">
    <property type="entry name" value="Aminotran_4"/>
    <property type="match status" value="1"/>
</dbReference>
<evidence type="ECO:0000256" key="1">
    <source>
        <dbReference type="ARBA" id="ARBA00001933"/>
    </source>
</evidence>
<dbReference type="InterPro" id="IPR018300">
    <property type="entry name" value="Aminotrans_IV_CS"/>
</dbReference>
<protein>
    <submittedName>
        <fullName evidence="6">Aminotransferase class IV</fullName>
    </submittedName>
</protein>
<evidence type="ECO:0000313" key="6">
    <source>
        <dbReference type="EMBL" id="MFC6951560.1"/>
    </source>
</evidence>
<dbReference type="PROSITE" id="PS00770">
    <property type="entry name" value="AA_TRANSFER_CLASS_4"/>
    <property type="match status" value="1"/>
</dbReference>
<dbReference type="RefSeq" id="WP_336348588.1">
    <property type="nucleotide sequence ID" value="NZ_JAZAQL010000001.1"/>
</dbReference>
<dbReference type="InterPro" id="IPR001544">
    <property type="entry name" value="Aminotrans_IV"/>
</dbReference>
<dbReference type="InterPro" id="IPR036038">
    <property type="entry name" value="Aminotransferase-like"/>
</dbReference>
<dbReference type="GO" id="GO:0008652">
    <property type="term" value="P:amino acid biosynthetic process"/>
    <property type="evidence" value="ECO:0007669"/>
    <property type="project" value="UniProtKB-ARBA"/>
</dbReference>
<dbReference type="PANTHER" id="PTHR42743">
    <property type="entry name" value="AMINO-ACID AMINOTRANSFERASE"/>
    <property type="match status" value="1"/>
</dbReference>
<dbReference type="Proteomes" id="UP001596395">
    <property type="component" value="Unassembled WGS sequence"/>
</dbReference>
<keyword evidence="6" id="KW-0032">Aminotransferase</keyword>
<dbReference type="SUPFAM" id="SSF56752">
    <property type="entry name" value="D-aminoacid aminotransferase-like PLP-dependent enzymes"/>
    <property type="match status" value="1"/>
</dbReference>
<evidence type="ECO:0000256" key="4">
    <source>
        <dbReference type="RuleBase" id="RU004106"/>
    </source>
</evidence>
<feature type="compositionally biased region" description="Low complexity" evidence="5">
    <location>
        <begin position="288"/>
        <end position="301"/>
    </location>
</feature>
<dbReference type="Gene3D" id="3.30.470.10">
    <property type="match status" value="1"/>
</dbReference>
<evidence type="ECO:0000256" key="3">
    <source>
        <dbReference type="ARBA" id="ARBA00022898"/>
    </source>
</evidence>
<feature type="region of interest" description="Disordered" evidence="5">
    <location>
        <begin position="288"/>
        <end position="318"/>
    </location>
</feature>
<dbReference type="AlphaFoldDB" id="A0ABD5VBL5"/>
<dbReference type="Gene3D" id="3.20.10.10">
    <property type="entry name" value="D-amino Acid Aminotransferase, subunit A, domain 2"/>
    <property type="match status" value="1"/>
</dbReference>
<comment type="caution">
    <text evidence="6">The sequence shown here is derived from an EMBL/GenBank/DDBJ whole genome shotgun (WGS) entry which is preliminary data.</text>
</comment>
<comment type="similarity">
    <text evidence="2 4">Belongs to the class-IV pyridoxal-phosphate-dependent aminotransferase family.</text>
</comment>
<dbReference type="GO" id="GO:0008483">
    <property type="term" value="F:transaminase activity"/>
    <property type="evidence" value="ECO:0007669"/>
    <property type="project" value="UniProtKB-KW"/>
</dbReference>
<organism evidence="6 7">
    <name type="scientific">Halorubellus litoreus</name>
    <dbReference type="NCBI Taxonomy" id="755308"/>
    <lineage>
        <taxon>Archaea</taxon>
        <taxon>Methanobacteriati</taxon>
        <taxon>Methanobacteriota</taxon>
        <taxon>Stenosarchaea group</taxon>
        <taxon>Halobacteria</taxon>
        <taxon>Halobacteriales</taxon>
        <taxon>Halorubellaceae</taxon>
        <taxon>Halorubellus</taxon>
    </lineage>
</organism>
<dbReference type="InterPro" id="IPR043131">
    <property type="entry name" value="BCAT-like_N"/>
</dbReference>
<name>A0ABD5VBL5_9EURY</name>
<dbReference type="InterPro" id="IPR050571">
    <property type="entry name" value="Class-IV_PLP-Dep_Aminotrnsfr"/>
</dbReference>
<keyword evidence="7" id="KW-1185">Reference proteome</keyword>